<dbReference type="PROSITE" id="PS00198">
    <property type="entry name" value="4FE4S_FER_1"/>
    <property type="match status" value="2"/>
</dbReference>
<evidence type="ECO:0000256" key="1">
    <source>
        <dbReference type="ARBA" id="ARBA00022485"/>
    </source>
</evidence>
<dbReference type="InterPro" id="IPR009051">
    <property type="entry name" value="Helical_ferredxn"/>
</dbReference>
<dbReference type="InterPro" id="IPR017896">
    <property type="entry name" value="4Fe4S_Fe-S-bd"/>
</dbReference>
<dbReference type="EMBL" id="DSRP01000657">
    <property type="protein sequence ID" value="HGG93154.1"/>
    <property type="molecule type" value="Genomic_DNA"/>
</dbReference>
<evidence type="ECO:0000259" key="6">
    <source>
        <dbReference type="PROSITE" id="PS51379"/>
    </source>
</evidence>
<dbReference type="InterPro" id="IPR004017">
    <property type="entry name" value="Cys_rich_dom"/>
</dbReference>
<dbReference type="Gene3D" id="1.10.1060.10">
    <property type="entry name" value="Alpha-helical ferredoxin"/>
    <property type="match status" value="1"/>
</dbReference>
<keyword evidence="1" id="KW-0004">4Fe-4S</keyword>
<dbReference type="Pfam" id="PF13183">
    <property type="entry name" value="Fer4_8"/>
    <property type="match status" value="1"/>
</dbReference>
<proteinExistence type="predicted"/>
<protein>
    <submittedName>
        <fullName evidence="7">(Fe-S)-binding protein</fullName>
    </submittedName>
</protein>
<dbReference type="PROSITE" id="PS51379">
    <property type="entry name" value="4FE4S_FER_2"/>
    <property type="match status" value="2"/>
</dbReference>
<accession>A0A7C4EN34</accession>
<dbReference type="InterPro" id="IPR017900">
    <property type="entry name" value="4Fe4S_Fe_S_CS"/>
</dbReference>
<dbReference type="PANTHER" id="PTHR32479">
    <property type="entry name" value="GLYCOLATE OXIDASE IRON-SULFUR SUBUNIT"/>
    <property type="match status" value="1"/>
</dbReference>
<evidence type="ECO:0000256" key="4">
    <source>
        <dbReference type="ARBA" id="ARBA00023004"/>
    </source>
</evidence>
<dbReference type="GO" id="GO:0051539">
    <property type="term" value="F:4 iron, 4 sulfur cluster binding"/>
    <property type="evidence" value="ECO:0007669"/>
    <property type="project" value="UniProtKB-KW"/>
</dbReference>
<reference evidence="7" key="1">
    <citation type="journal article" date="2020" name="mSystems">
        <title>Genome- and Community-Level Interaction Insights into Carbon Utilization and Element Cycling Functions of Hydrothermarchaeota in Hydrothermal Sediment.</title>
        <authorList>
            <person name="Zhou Z."/>
            <person name="Liu Y."/>
            <person name="Xu W."/>
            <person name="Pan J."/>
            <person name="Luo Z.H."/>
            <person name="Li M."/>
        </authorList>
    </citation>
    <scope>NUCLEOTIDE SEQUENCE [LARGE SCALE GENOMIC DNA]</scope>
    <source>
        <strain evidence="7">SpSt-413</strain>
    </source>
</reference>
<organism evidence="7">
    <name type="scientific">Fundidesulfovibrio putealis</name>
    <dbReference type="NCBI Taxonomy" id="270496"/>
    <lineage>
        <taxon>Bacteria</taxon>
        <taxon>Pseudomonadati</taxon>
        <taxon>Thermodesulfobacteriota</taxon>
        <taxon>Desulfovibrionia</taxon>
        <taxon>Desulfovibrionales</taxon>
        <taxon>Desulfovibrionaceae</taxon>
        <taxon>Fundidesulfovibrio</taxon>
    </lineage>
</organism>
<dbReference type="GO" id="GO:0046872">
    <property type="term" value="F:metal ion binding"/>
    <property type="evidence" value="ECO:0007669"/>
    <property type="project" value="UniProtKB-KW"/>
</dbReference>
<dbReference type="PANTHER" id="PTHR32479:SF17">
    <property type="entry name" value="GLYCOLATE OXIDASE IRON-SULFUR SUBUNIT"/>
    <property type="match status" value="1"/>
</dbReference>
<evidence type="ECO:0000313" key="7">
    <source>
        <dbReference type="EMBL" id="HGG93154.1"/>
    </source>
</evidence>
<dbReference type="SUPFAM" id="SSF46548">
    <property type="entry name" value="alpha-helical ferredoxin"/>
    <property type="match status" value="1"/>
</dbReference>
<evidence type="ECO:0000256" key="2">
    <source>
        <dbReference type="ARBA" id="ARBA00022723"/>
    </source>
</evidence>
<gene>
    <name evidence="7" type="ORF">ENR59_09425</name>
</gene>
<keyword evidence="5" id="KW-0411">Iron-sulfur</keyword>
<dbReference type="GO" id="GO:0016491">
    <property type="term" value="F:oxidoreductase activity"/>
    <property type="evidence" value="ECO:0007669"/>
    <property type="project" value="UniProtKB-ARBA"/>
</dbReference>
<sequence length="392" mass="42761">MRHCAHDGGPEKTRPRCILCGKCLEVCPLYAATGREELSPKAKFFLAQSMEGKAPELTEKIAVELAGKCLSCGKCEKACPFGLCVPELLSDLKAAHPGIESKLWKTWVEKARVLWPFMATLSRFSPRFGIKRLDEMMGDLRAMGSRPRIEPWLRAAGWGACGKGRKALLFPGCVASHVQRHWTDAARRLLEGLGFEVLPDAGFQCCGCTLGHAGLKDVQREMQLANLNAWRGAGRPELLSFCATCRCGLRSYASRDLGWQPGEAEQWLKGLVPFADFARHVRFETLASAPARVHYHTPCHGAGGGQDLDFLRSALGDRLAARTRKNLCCGFGGSLKLSAPELSSQVAQRCIDFYGPGPGEQILTGCSGCVIQLRAHAPQGVGVGHWLEVIDF</sequence>
<dbReference type="AlphaFoldDB" id="A0A7C4EN34"/>
<keyword evidence="3" id="KW-0677">Repeat</keyword>
<keyword evidence="2" id="KW-0479">Metal-binding</keyword>
<feature type="domain" description="4Fe-4S ferredoxin-type" evidence="6">
    <location>
        <begin position="8"/>
        <end position="37"/>
    </location>
</feature>
<feature type="domain" description="4Fe-4S ferredoxin-type" evidence="6">
    <location>
        <begin position="59"/>
        <end position="89"/>
    </location>
</feature>
<comment type="caution">
    <text evidence="7">The sequence shown here is derived from an EMBL/GenBank/DDBJ whole genome shotgun (WGS) entry which is preliminary data.</text>
</comment>
<name>A0A7C4EN34_9BACT</name>
<keyword evidence="4" id="KW-0408">Iron</keyword>
<evidence type="ECO:0000256" key="5">
    <source>
        <dbReference type="ARBA" id="ARBA00023014"/>
    </source>
</evidence>
<evidence type="ECO:0000256" key="3">
    <source>
        <dbReference type="ARBA" id="ARBA00022737"/>
    </source>
</evidence>
<dbReference type="Pfam" id="PF02754">
    <property type="entry name" value="CCG"/>
    <property type="match status" value="2"/>
</dbReference>